<evidence type="ECO:0000313" key="4">
    <source>
        <dbReference type="Proteomes" id="UP000264492"/>
    </source>
</evidence>
<evidence type="ECO:0000313" key="3">
    <source>
        <dbReference type="EMBL" id="RDZ27805.1"/>
    </source>
</evidence>
<keyword evidence="2" id="KW-1133">Transmembrane helix</keyword>
<gene>
    <name evidence="3" type="ORF">DX914_01130</name>
</gene>
<organism evidence="3 4">
    <name type="scientific">Lysobacter silvisoli</name>
    <dbReference type="NCBI Taxonomy" id="2293254"/>
    <lineage>
        <taxon>Bacteria</taxon>
        <taxon>Pseudomonadati</taxon>
        <taxon>Pseudomonadota</taxon>
        <taxon>Gammaproteobacteria</taxon>
        <taxon>Lysobacterales</taxon>
        <taxon>Lysobacteraceae</taxon>
        <taxon>Lysobacter</taxon>
    </lineage>
</organism>
<feature type="transmembrane region" description="Helical" evidence="2">
    <location>
        <begin position="109"/>
        <end position="125"/>
    </location>
</feature>
<feature type="transmembrane region" description="Helical" evidence="2">
    <location>
        <begin position="169"/>
        <end position="188"/>
    </location>
</feature>
<proteinExistence type="predicted"/>
<keyword evidence="2" id="KW-0812">Transmembrane</keyword>
<feature type="compositionally biased region" description="Low complexity" evidence="1">
    <location>
        <begin position="20"/>
        <end position="42"/>
    </location>
</feature>
<dbReference type="AlphaFoldDB" id="A0A371K1L9"/>
<dbReference type="Proteomes" id="UP000264492">
    <property type="component" value="Unassembled WGS sequence"/>
</dbReference>
<name>A0A371K1L9_9GAMM</name>
<sequence>MSDGSGAPPSQRGKRKRQRAQAAAVAAPAERQAPPAPPAVADASGADVSLALRAWRRLVREPSLGLSAAYVLVSMIGLWANYWFYRQFDLPVLEYMQAGDYLVAGLRDPSYALVLALSVLMSWLVSWPEIYRARHPQRAAAYQRRWWGRLVFPSSDWFRWTLLRLKPETGIALVVFMGMAMTTCSYVISKARLIRDQGSGSVVQVTLAGESAPLPGTARLLGTSSAYVFLWWPDARRAEAVPIESLGRLQALPSRKREPAPASRAPAAAP</sequence>
<dbReference type="EMBL" id="QTSU01000001">
    <property type="protein sequence ID" value="RDZ27805.1"/>
    <property type="molecule type" value="Genomic_DNA"/>
</dbReference>
<feature type="region of interest" description="Disordered" evidence="1">
    <location>
        <begin position="1"/>
        <end position="42"/>
    </location>
</feature>
<dbReference type="RefSeq" id="WP_115857248.1">
    <property type="nucleotide sequence ID" value="NZ_QTSU01000001.1"/>
</dbReference>
<keyword evidence="2" id="KW-0472">Membrane</keyword>
<protein>
    <submittedName>
        <fullName evidence="3">Uncharacterized protein</fullName>
    </submittedName>
</protein>
<reference evidence="3 4" key="1">
    <citation type="submission" date="2018-08" db="EMBL/GenBank/DDBJ databases">
        <title>Lysobacter sp. zong2l5, whole genome shotgun sequence.</title>
        <authorList>
            <person name="Zhang X."/>
            <person name="Feng G."/>
            <person name="Zhu H."/>
        </authorList>
    </citation>
    <scope>NUCLEOTIDE SEQUENCE [LARGE SCALE GENOMIC DNA]</scope>
    <source>
        <strain evidence="4">zong2l5</strain>
    </source>
</reference>
<evidence type="ECO:0000256" key="1">
    <source>
        <dbReference type="SAM" id="MobiDB-lite"/>
    </source>
</evidence>
<keyword evidence="4" id="KW-1185">Reference proteome</keyword>
<feature type="transmembrane region" description="Helical" evidence="2">
    <location>
        <begin position="63"/>
        <end position="85"/>
    </location>
</feature>
<comment type="caution">
    <text evidence="3">The sequence shown here is derived from an EMBL/GenBank/DDBJ whole genome shotgun (WGS) entry which is preliminary data.</text>
</comment>
<accession>A0A371K1L9</accession>
<evidence type="ECO:0000256" key="2">
    <source>
        <dbReference type="SAM" id="Phobius"/>
    </source>
</evidence>
<dbReference type="OrthoDB" id="6049234at2"/>